<comment type="caution">
    <text evidence="5">The sequence shown here is derived from an EMBL/GenBank/DDBJ whole genome shotgun (WGS) entry which is preliminary data.</text>
</comment>
<dbReference type="STRING" id="6573.A0A210Q5J1"/>
<dbReference type="GO" id="GO:0016887">
    <property type="term" value="F:ATP hydrolysis activity"/>
    <property type="evidence" value="ECO:0007669"/>
    <property type="project" value="InterPro"/>
</dbReference>
<keyword evidence="6" id="KW-1185">Reference proteome</keyword>
<dbReference type="GO" id="GO:0005829">
    <property type="term" value="C:cytosol"/>
    <property type="evidence" value="ECO:0007669"/>
    <property type="project" value="TreeGrafter"/>
</dbReference>
<dbReference type="EMBL" id="NEDP02004937">
    <property type="protein sequence ID" value="OWF44006.1"/>
    <property type="molecule type" value="Genomic_DNA"/>
</dbReference>
<dbReference type="SMART" id="SM00382">
    <property type="entry name" value="AAA"/>
    <property type="match status" value="2"/>
</dbReference>
<dbReference type="InterPro" id="IPR003593">
    <property type="entry name" value="AAA+_ATPase"/>
</dbReference>
<dbReference type="GO" id="GO:0005634">
    <property type="term" value="C:nucleus"/>
    <property type="evidence" value="ECO:0007669"/>
    <property type="project" value="TreeGrafter"/>
</dbReference>
<dbReference type="PANTHER" id="PTHR23077:SF194">
    <property type="entry name" value="ATPASE FAMILY GENE 2 PROTEIN HOMOLOG B"/>
    <property type="match status" value="1"/>
</dbReference>
<dbReference type="FunFam" id="3.40.50.300:FF:000061">
    <property type="entry name" value="ATPase family, AAA domain-containing 2"/>
    <property type="match status" value="1"/>
</dbReference>
<dbReference type="OrthoDB" id="27435at2759"/>
<dbReference type="FunFam" id="1.10.8.60:FF:000038">
    <property type="entry name" value="spermatogenesis-associated protein 5-like protein 1"/>
    <property type="match status" value="1"/>
</dbReference>
<evidence type="ECO:0000256" key="3">
    <source>
        <dbReference type="SAM" id="MobiDB-lite"/>
    </source>
</evidence>
<dbReference type="PROSITE" id="PS00674">
    <property type="entry name" value="AAA"/>
    <property type="match status" value="2"/>
</dbReference>
<dbReference type="InterPro" id="IPR027417">
    <property type="entry name" value="P-loop_NTPase"/>
</dbReference>
<evidence type="ECO:0000313" key="6">
    <source>
        <dbReference type="Proteomes" id="UP000242188"/>
    </source>
</evidence>
<feature type="domain" description="AAA+ ATPase" evidence="4">
    <location>
        <begin position="548"/>
        <end position="723"/>
    </location>
</feature>
<feature type="domain" description="AAA+ ATPase" evidence="4">
    <location>
        <begin position="279"/>
        <end position="418"/>
    </location>
</feature>
<dbReference type="GO" id="GO:0030970">
    <property type="term" value="P:retrograde protein transport, ER to cytosol"/>
    <property type="evidence" value="ECO:0007669"/>
    <property type="project" value="TreeGrafter"/>
</dbReference>
<evidence type="ECO:0000313" key="5">
    <source>
        <dbReference type="EMBL" id="OWF44006.1"/>
    </source>
</evidence>
<evidence type="ECO:0000256" key="2">
    <source>
        <dbReference type="ARBA" id="ARBA00022840"/>
    </source>
</evidence>
<evidence type="ECO:0000259" key="4">
    <source>
        <dbReference type="SMART" id="SM00382"/>
    </source>
</evidence>
<keyword evidence="2" id="KW-0067">ATP-binding</keyword>
<protein>
    <submittedName>
        <fullName evidence="5">Spermatogenesis-associated protein 5-like protein 1</fullName>
    </submittedName>
</protein>
<dbReference type="Proteomes" id="UP000242188">
    <property type="component" value="Unassembled WGS sequence"/>
</dbReference>
<dbReference type="AlphaFoldDB" id="A0A210Q5J1"/>
<keyword evidence="1" id="KW-0547">Nucleotide-binding</keyword>
<dbReference type="InterPro" id="IPR041569">
    <property type="entry name" value="AAA_lid_3"/>
</dbReference>
<dbReference type="GO" id="GO:0051228">
    <property type="term" value="P:mitotic spindle disassembly"/>
    <property type="evidence" value="ECO:0007669"/>
    <property type="project" value="TreeGrafter"/>
</dbReference>
<dbReference type="GO" id="GO:0034098">
    <property type="term" value="C:VCP-NPL4-UFD1 AAA ATPase complex"/>
    <property type="evidence" value="ECO:0007669"/>
    <property type="project" value="TreeGrafter"/>
</dbReference>
<dbReference type="Pfam" id="PF00004">
    <property type="entry name" value="AAA"/>
    <property type="match status" value="2"/>
</dbReference>
<reference evidence="5 6" key="1">
    <citation type="journal article" date="2017" name="Nat. Ecol. Evol.">
        <title>Scallop genome provides insights into evolution of bilaterian karyotype and development.</title>
        <authorList>
            <person name="Wang S."/>
            <person name="Zhang J."/>
            <person name="Jiao W."/>
            <person name="Li J."/>
            <person name="Xun X."/>
            <person name="Sun Y."/>
            <person name="Guo X."/>
            <person name="Huan P."/>
            <person name="Dong B."/>
            <person name="Zhang L."/>
            <person name="Hu X."/>
            <person name="Sun X."/>
            <person name="Wang J."/>
            <person name="Zhao C."/>
            <person name="Wang Y."/>
            <person name="Wang D."/>
            <person name="Huang X."/>
            <person name="Wang R."/>
            <person name="Lv J."/>
            <person name="Li Y."/>
            <person name="Zhang Z."/>
            <person name="Liu B."/>
            <person name="Lu W."/>
            <person name="Hui Y."/>
            <person name="Liang J."/>
            <person name="Zhou Z."/>
            <person name="Hou R."/>
            <person name="Li X."/>
            <person name="Liu Y."/>
            <person name="Li H."/>
            <person name="Ning X."/>
            <person name="Lin Y."/>
            <person name="Zhao L."/>
            <person name="Xing Q."/>
            <person name="Dou J."/>
            <person name="Li Y."/>
            <person name="Mao J."/>
            <person name="Guo H."/>
            <person name="Dou H."/>
            <person name="Li T."/>
            <person name="Mu C."/>
            <person name="Jiang W."/>
            <person name="Fu Q."/>
            <person name="Fu X."/>
            <person name="Miao Y."/>
            <person name="Liu J."/>
            <person name="Yu Q."/>
            <person name="Li R."/>
            <person name="Liao H."/>
            <person name="Li X."/>
            <person name="Kong Y."/>
            <person name="Jiang Z."/>
            <person name="Chourrout D."/>
            <person name="Li R."/>
            <person name="Bao Z."/>
        </authorList>
    </citation>
    <scope>NUCLEOTIDE SEQUENCE [LARGE SCALE GENOMIC DNA]</scope>
    <source>
        <strain evidence="5 6">PY_sf001</strain>
    </source>
</reference>
<name>A0A210Q5J1_MIZYE</name>
<dbReference type="PANTHER" id="PTHR23077">
    <property type="entry name" value="AAA-FAMILY ATPASE"/>
    <property type="match status" value="1"/>
</dbReference>
<dbReference type="SUPFAM" id="SSF52540">
    <property type="entry name" value="P-loop containing nucleoside triphosphate hydrolases"/>
    <property type="match status" value="2"/>
</dbReference>
<dbReference type="Gene3D" id="1.10.8.60">
    <property type="match status" value="2"/>
</dbReference>
<dbReference type="Gene3D" id="3.40.50.300">
    <property type="entry name" value="P-loop containing nucleotide triphosphate hydrolases"/>
    <property type="match status" value="2"/>
</dbReference>
<gene>
    <name evidence="5" type="ORF">KP79_PYT01776</name>
</gene>
<organism evidence="5 6">
    <name type="scientific">Mizuhopecten yessoensis</name>
    <name type="common">Japanese scallop</name>
    <name type="synonym">Patinopecten yessoensis</name>
    <dbReference type="NCBI Taxonomy" id="6573"/>
    <lineage>
        <taxon>Eukaryota</taxon>
        <taxon>Metazoa</taxon>
        <taxon>Spiralia</taxon>
        <taxon>Lophotrochozoa</taxon>
        <taxon>Mollusca</taxon>
        <taxon>Bivalvia</taxon>
        <taxon>Autobranchia</taxon>
        <taxon>Pteriomorphia</taxon>
        <taxon>Pectinida</taxon>
        <taxon>Pectinoidea</taxon>
        <taxon>Pectinidae</taxon>
        <taxon>Mizuhopecten</taxon>
    </lineage>
</organism>
<dbReference type="InterPro" id="IPR003960">
    <property type="entry name" value="ATPase_AAA_CS"/>
</dbReference>
<dbReference type="Pfam" id="PF17862">
    <property type="entry name" value="AAA_lid_3"/>
    <property type="match status" value="2"/>
</dbReference>
<dbReference type="GO" id="GO:0031593">
    <property type="term" value="F:polyubiquitin modification-dependent protein binding"/>
    <property type="evidence" value="ECO:0007669"/>
    <property type="project" value="TreeGrafter"/>
</dbReference>
<accession>A0A210Q5J1</accession>
<evidence type="ECO:0000256" key="1">
    <source>
        <dbReference type="ARBA" id="ARBA00022741"/>
    </source>
</evidence>
<dbReference type="InterPro" id="IPR050168">
    <property type="entry name" value="AAA_ATPase_domain"/>
</dbReference>
<feature type="region of interest" description="Disordered" evidence="3">
    <location>
        <begin position="1"/>
        <end position="22"/>
    </location>
</feature>
<dbReference type="GO" id="GO:0097352">
    <property type="term" value="P:autophagosome maturation"/>
    <property type="evidence" value="ECO:0007669"/>
    <property type="project" value="TreeGrafter"/>
</dbReference>
<sequence>MTVKTSNAVVMRGDAPPPTGSPQTCRMSLALMTELGANLVSLVQITDNFQQAICRLRVADSIFGNYIEYHPTVFRSWPESKEISDSKKTLLPVKCKECSSSGDDLNKENWRQPQTCDNNLTSTSQSCCNFELLNTTLADYVEVCVVTSIEHVKKMKNKLKTNSKYLEDICNNLLCNFGIKENFTVDFQVSLLAKLYNISHLIIKHCEGGECEQDTNAFMVGTQTVIRVTDIQSTERYTSGLSSTASPLGGLEEIARELIETVKIPVTLAGCLGKAAVRPVSGVLLRGPPGTGKTSLVRYVASQTGAHLVTINGPEVFGSRPGQTEEVLQKIFERAVLFSEEGLCILFIDEIDSLCPKTRPGEAMSDQNASGLLFNFLDSLHETLSLVVIGATNRPASLDSALRRPGRLDKEIMMNVPSYQQRVSILEVLIDKLSVGSDIDINKLARMTNGYVGADLTSLCHEAVYSAMSEVSSGSDMEERGPIQMKHFLSAAKSITPSTQKGSEGLIDAPPVLWENIGGLEATKLQIRQAIEWPIQHPEAFSRIGLPCPKGVLLYGPPGCCKTTLVRAAATSSGATFLSLSGAQLYSPYVGDSERKVTEIFQRARAGAPSILFLDEIDSIIGKRSDSSSQRSVQERVLSTLLNELDGIGIRMDDQVVGGAKVLEGDVCPDESGQCSRKRNSVRETLDRRNVVVVAATNRRDLLDEALVRPGRMDRILYVPPPDTQARRQILNIYTRHMPVQDVDLDGIAMATENYTGADLENLCREAALKALTVDLRADVVKMEHFESALKIVKPSLTGNMIQKSQPTKPWSFCPKEH</sequence>
<dbReference type="InterPro" id="IPR003959">
    <property type="entry name" value="ATPase_AAA_core"/>
</dbReference>
<proteinExistence type="predicted"/>
<dbReference type="GO" id="GO:0005524">
    <property type="term" value="F:ATP binding"/>
    <property type="evidence" value="ECO:0007669"/>
    <property type="project" value="UniProtKB-KW"/>
</dbReference>